<dbReference type="GO" id="GO:0005524">
    <property type="term" value="F:ATP binding"/>
    <property type="evidence" value="ECO:0007669"/>
    <property type="project" value="UniProtKB-UniRule"/>
</dbReference>
<dbReference type="InterPro" id="IPR011761">
    <property type="entry name" value="ATP-grasp"/>
</dbReference>
<protein>
    <submittedName>
        <fullName evidence="8">Succinyl-CoA synthetase beta subunit</fullName>
    </submittedName>
</protein>
<dbReference type="GO" id="GO:0004775">
    <property type="term" value="F:succinate-CoA ligase (ADP-forming) activity"/>
    <property type="evidence" value="ECO:0007669"/>
    <property type="project" value="TreeGrafter"/>
</dbReference>
<dbReference type="Pfam" id="PF00549">
    <property type="entry name" value="Ligase_CoA"/>
    <property type="match status" value="1"/>
</dbReference>
<dbReference type="GO" id="GO:0006099">
    <property type="term" value="P:tricarboxylic acid cycle"/>
    <property type="evidence" value="ECO:0007669"/>
    <property type="project" value="UniProtKB-KW"/>
</dbReference>
<dbReference type="GO" id="GO:0006104">
    <property type="term" value="P:succinyl-CoA metabolic process"/>
    <property type="evidence" value="ECO:0007669"/>
    <property type="project" value="TreeGrafter"/>
</dbReference>
<proteinExistence type="predicted"/>
<keyword evidence="1" id="KW-0816">Tricarboxylic acid cycle</keyword>
<evidence type="ECO:0000256" key="1">
    <source>
        <dbReference type="ARBA" id="ARBA00022532"/>
    </source>
</evidence>
<dbReference type="InterPro" id="IPR005809">
    <property type="entry name" value="Succ_CoA_ligase-like_bsu"/>
</dbReference>
<dbReference type="SUPFAM" id="SSF56059">
    <property type="entry name" value="Glutathione synthetase ATP-binding domain-like"/>
    <property type="match status" value="1"/>
</dbReference>
<dbReference type="Gene3D" id="3.30.1490.20">
    <property type="entry name" value="ATP-grasp fold, A domain"/>
    <property type="match status" value="1"/>
</dbReference>
<dbReference type="InterPro" id="IPR016102">
    <property type="entry name" value="Succinyl-CoA_synth-like"/>
</dbReference>
<dbReference type="Proteomes" id="UP000199302">
    <property type="component" value="Unassembled WGS sequence"/>
</dbReference>
<dbReference type="PIRSF" id="PIRSF001554">
    <property type="entry name" value="SucCS_beta"/>
    <property type="match status" value="1"/>
</dbReference>
<evidence type="ECO:0000256" key="5">
    <source>
        <dbReference type="ARBA" id="ARBA00022842"/>
    </source>
</evidence>
<dbReference type="InterPro" id="IPR005811">
    <property type="entry name" value="SUCC_ACL_C"/>
</dbReference>
<dbReference type="SUPFAM" id="SSF52210">
    <property type="entry name" value="Succinyl-CoA synthetase domains"/>
    <property type="match status" value="1"/>
</dbReference>
<dbReference type="OrthoDB" id="9802602at2"/>
<dbReference type="Gene3D" id="3.40.50.261">
    <property type="entry name" value="Succinyl-CoA synthetase domains"/>
    <property type="match status" value="1"/>
</dbReference>
<evidence type="ECO:0000313" key="8">
    <source>
        <dbReference type="EMBL" id="SFQ96101.1"/>
    </source>
</evidence>
<dbReference type="GO" id="GO:0042709">
    <property type="term" value="C:succinate-CoA ligase complex"/>
    <property type="evidence" value="ECO:0007669"/>
    <property type="project" value="TreeGrafter"/>
</dbReference>
<gene>
    <name evidence="8" type="ORF">SAMN04515673_101289</name>
</gene>
<evidence type="ECO:0000313" key="9">
    <source>
        <dbReference type="Proteomes" id="UP000199302"/>
    </source>
</evidence>
<keyword evidence="9" id="KW-1185">Reference proteome</keyword>
<organism evidence="8 9">
    <name type="scientific">Poseidonocella sedimentorum</name>
    <dbReference type="NCBI Taxonomy" id="871652"/>
    <lineage>
        <taxon>Bacteria</taxon>
        <taxon>Pseudomonadati</taxon>
        <taxon>Pseudomonadota</taxon>
        <taxon>Alphaproteobacteria</taxon>
        <taxon>Rhodobacterales</taxon>
        <taxon>Roseobacteraceae</taxon>
        <taxon>Poseidonocella</taxon>
    </lineage>
</organism>
<keyword evidence="6" id="KW-0067">ATP-binding</keyword>
<keyword evidence="4 6" id="KW-0547">Nucleotide-binding</keyword>
<evidence type="ECO:0000256" key="3">
    <source>
        <dbReference type="ARBA" id="ARBA00022723"/>
    </source>
</evidence>
<reference evidence="8 9" key="1">
    <citation type="submission" date="2016-10" db="EMBL/GenBank/DDBJ databases">
        <authorList>
            <person name="de Groot N.N."/>
        </authorList>
    </citation>
    <scope>NUCLEOTIDE SEQUENCE [LARGE SCALE GENOMIC DNA]</scope>
    <source>
        <strain evidence="9">KMM 9023,NRIC 0796,JCM 17311,KCTC 23692</strain>
    </source>
</reference>
<dbReference type="Gene3D" id="3.30.470.20">
    <property type="entry name" value="ATP-grasp fold, B domain"/>
    <property type="match status" value="1"/>
</dbReference>
<sequence>MLLSEYKSKELLAQYGVAVPEGRIASSAEEAEAACARIDTRKFVVKAQIAAGGRGLAGGVKFAATPSSVREEAARMLGTTLVTEQTGPAGEVVNAVYVEAALDLKGQYFIAFALDPDSGFPMLLASSEGGVAFEQRARMDADTVSTLVLTPDADLTAFLGPLGIASEVAEQMIRAACDAFTENEMTLLEINPFAETRDGAWIAIDAKIALDANAGFRHPEFASIAAEQKLSQPEEEAQKSNINFVPLAGDVGVVVNGAGLGLATNDMLVDAGGTPANFMDIRTTATSFDIARGVEILLGQPGVKAILVNVHGGGMTACDTVAEGIAFAYSRAKGAKLPVIARLAGQNAAWGLNILRDRKVPVEVFDEMRGAVARVVDLAGEAR</sequence>
<keyword evidence="3" id="KW-0479">Metal-binding</keyword>
<dbReference type="AlphaFoldDB" id="A0A1I6CSK0"/>
<keyword evidence="5" id="KW-0460">Magnesium</keyword>
<dbReference type="STRING" id="871652.SAMN04515673_101289"/>
<dbReference type="PANTHER" id="PTHR11815">
    <property type="entry name" value="SUCCINYL-COA SYNTHETASE BETA CHAIN"/>
    <property type="match status" value="1"/>
</dbReference>
<accession>A0A1I6CSK0</accession>
<keyword evidence="2" id="KW-0436">Ligase</keyword>
<dbReference type="PROSITE" id="PS50975">
    <property type="entry name" value="ATP_GRASP"/>
    <property type="match status" value="1"/>
</dbReference>
<dbReference type="PANTHER" id="PTHR11815:SF10">
    <property type="entry name" value="SUCCINATE--COA LIGASE [GDP-FORMING] SUBUNIT BETA, MITOCHONDRIAL"/>
    <property type="match status" value="1"/>
</dbReference>
<dbReference type="Pfam" id="PF08442">
    <property type="entry name" value="ATP-grasp_2"/>
    <property type="match status" value="1"/>
</dbReference>
<dbReference type="InterPro" id="IPR013815">
    <property type="entry name" value="ATP_grasp_subdomain_1"/>
</dbReference>
<evidence type="ECO:0000259" key="7">
    <source>
        <dbReference type="PROSITE" id="PS50975"/>
    </source>
</evidence>
<evidence type="ECO:0000256" key="2">
    <source>
        <dbReference type="ARBA" id="ARBA00022598"/>
    </source>
</evidence>
<dbReference type="InterPro" id="IPR013650">
    <property type="entry name" value="ATP-grasp_succ-CoA_synth-type"/>
</dbReference>
<dbReference type="EMBL" id="FOYI01000001">
    <property type="protein sequence ID" value="SFQ96101.1"/>
    <property type="molecule type" value="Genomic_DNA"/>
</dbReference>
<evidence type="ECO:0000256" key="4">
    <source>
        <dbReference type="ARBA" id="ARBA00022741"/>
    </source>
</evidence>
<name>A0A1I6CSK0_9RHOB</name>
<dbReference type="GO" id="GO:0046872">
    <property type="term" value="F:metal ion binding"/>
    <property type="evidence" value="ECO:0007669"/>
    <property type="project" value="UniProtKB-KW"/>
</dbReference>
<feature type="domain" description="ATP-grasp" evidence="7">
    <location>
        <begin position="9"/>
        <end position="227"/>
    </location>
</feature>
<evidence type="ECO:0000256" key="6">
    <source>
        <dbReference type="PROSITE-ProRule" id="PRU00409"/>
    </source>
</evidence>
<dbReference type="FunFam" id="3.30.1490.20:FF:000002">
    <property type="entry name" value="Succinate--CoA ligase [ADP-forming] subunit beta"/>
    <property type="match status" value="1"/>
</dbReference>
<dbReference type="RefSeq" id="WP_092075866.1">
    <property type="nucleotide sequence ID" value="NZ_FOYI01000001.1"/>
</dbReference>